<evidence type="ECO:0000256" key="4">
    <source>
        <dbReference type="SAM" id="Phobius"/>
    </source>
</evidence>
<protein>
    <recommendedName>
        <fullName evidence="5">FAD-binding domain-containing protein</fullName>
    </recommendedName>
</protein>
<evidence type="ECO:0000313" key="6">
    <source>
        <dbReference type="EMBL" id="KAJ8765031.1"/>
    </source>
</evidence>
<dbReference type="InterPro" id="IPR044560">
    <property type="entry name" value="MOase"/>
</dbReference>
<evidence type="ECO:0000256" key="3">
    <source>
        <dbReference type="ARBA" id="ARBA00024018"/>
    </source>
</evidence>
<dbReference type="AlphaFoldDB" id="A0AAV8TF26"/>
<dbReference type="EMBL" id="JAIWQS010000005">
    <property type="protein sequence ID" value="KAJ8765031.1"/>
    <property type="molecule type" value="Genomic_DNA"/>
</dbReference>
<dbReference type="Proteomes" id="UP001159364">
    <property type="component" value="Linkage Group LG05"/>
</dbReference>
<keyword evidence="7" id="KW-1185">Reference proteome</keyword>
<dbReference type="PANTHER" id="PTHR45934:SF2">
    <property type="entry name" value="MONOOXYGENASE 1"/>
    <property type="match status" value="1"/>
</dbReference>
<proteinExistence type="inferred from homology"/>
<evidence type="ECO:0000313" key="7">
    <source>
        <dbReference type="Proteomes" id="UP001159364"/>
    </source>
</evidence>
<keyword evidence="4" id="KW-0472">Membrane</keyword>
<comment type="similarity">
    <text evidence="3">Belongs to the 3-hydroxybenzoate 6-hydroxylase family.</text>
</comment>
<comment type="caution">
    <text evidence="6">The sequence shown here is derived from an EMBL/GenBank/DDBJ whole genome shotgun (WGS) entry which is preliminary data.</text>
</comment>
<name>A0AAV8TF26_9ROSI</name>
<dbReference type="Pfam" id="PF01494">
    <property type="entry name" value="FAD_binding_3"/>
    <property type="match status" value="1"/>
</dbReference>
<sequence>MEEIEILIVGGGICGLATAVALHRKGIKSVVLERSETLRAAGAGIAILTNGWRALDELGVASTLRQTSVSLQRVWDVDLESGKRRQSPVSVGEARCLKRRDLVKVLADDLPSGSIRFGCEIVSINLDSITSFPVLHLSNGSSLTAKVVIGCDGANSVVAEFLELRPQKMFSLSAVRGFTYYPNGHGLAPEFTRMKRGNILSGRTPVDDKLLFWFTLQKSNKKDSAVAKDPELVTQLSLESVTGYPIEWINMIKNCDLNSLSLTHLRYRAPWELLLGRFRRGTVAVAGDAMHVMGPFLGQGGSAAIEDAIVLARCLAPKMKKYVGQKEKGQKMLAMAEEIGQGLDEYVEERRMRLVGLSTQTYLFGSLVDTSYVIVKIFILLIFVVFFSNRIKHTKYDCGPL</sequence>
<dbReference type="InterPro" id="IPR002938">
    <property type="entry name" value="FAD-bd"/>
</dbReference>
<evidence type="ECO:0000259" key="5">
    <source>
        <dbReference type="Pfam" id="PF01494"/>
    </source>
</evidence>
<dbReference type="SUPFAM" id="SSF51905">
    <property type="entry name" value="FAD/NAD(P)-binding domain"/>
    <property type="match status" value="1"/>
</dbReference>
<accession>A0AAV8TF26</accession>
<reference evidence="6 7" key="1">
    <citation type="submission" date="2021-09" db="EMBL/GenBank/DDBJ databases">
        <title>Genomic insights and catalytic innovation underlie evolution of tropane alkaloids biosynthesis.</title>
        <authorList>
            <person name="Wang Y.-J."/>
            <person name="Tian T."/>
            <person name="Huang J.-P."/>
            <person name="Huang S.-X."/>
        </authorList>
    </citation>
    <scope>NUCLEOTIDE SEQUENCE [LARGE SCALE GENOMIC DNA]</scope>
    <source>
        <strain evidence="6">KIB-2018</strain>
        <tissue evidence="6">Leaf</tissue>
    </source>
</reference>
<dbReference type="Gene3D" id="3.50.50.60">
    <property type="entry name" value="FAD/NAD(P)-binding domain"/>
    <property type="match status" value="1"/>
</dbReference>
<dbReference type="GO" id="GO:0071949">
    <property type="term" value="F:FAD binding"/>
    <property type="evidence" value="ECO:0007669"/>
    <property type="project" value="InterPro"/>
</dbReference>
<keyword evidence="4" id="KW-1133">Transmembrane helix</keyword>
<dbReference type="GO" id="GO:0004497">
    <property type="term" value="F:monooxygenase activity"/>
    <property type="evidence" value="ECO:0007669"/>
    <property type="project" value="UniProtKB-KW"/>
</dbReference>
<gene>
    <name evidence="6" type="ORF">K2173_010505</name>
</gene>
<dbReference type="InterPro" id="IPR036188">
    <property type="entry name" value="FAD/NAD-bd_sf"/>
</dbReference>
<keyword evidence="4" id="KW-0812">Transmembrane</keyword>
<keyword evidence="1" id="KW-0560">Oxidoreductase</keyword>
<organism evidence="6 7">
    <name type="scientific">Erythroxylum novogranatense</name>
    <dbReference type="NCBI Taxonomy" id="1862640"/>
    <lineage>
        <taxon>Eukaryota</taxon>
        <taxon>Viridiplantae</taxon>
        <taxon>Streptophyta</taxon>
        <taxon>Embryophyta</taxon>
        <taxon>Tracheophyta</taxon>
        <taxon>Spermatophyta</taxon>
        <taxon>Magnoliopsida</taxon>
        <taxon>eudicotyledons</taxon>
        <taxon>Gunneridae</taxon>
        <taxon>Pentapetalae</taxon>
        <taxon>rosids</taxon>
        <taxon>fabids</taxon>
        <taxon>Malpighiales</taxon>
        <taxon>Erythroxylaceae</taxon>
        <taxon>Erythroxylum</taxon>
    </lineage>
</organism>
<feature type="transmembrane region" description="Helical" evidence="4">
    <location>
        <begin position="362"/>
        <end position="387"/>
    </location>
</feature>
<keyword evidence="2" id="KW-0503">Monooxygenase</keyword>
<dbReference type="PRINTS" id="PR00420">
    <property type="entry name" value="RNGMNOXGNASE"/>
</dbReference>
<evidence type="ECO:0000256" key="1">
    <source>
        <dbReference type="ARBA" id="ARBA00023002"/>
    </source>
</evidence>
<evidence type="ECO:0000256" key="2">
    <source>
        <dbReference type="ARBA" id="ARBA00023033"/>
    </source>
</evidence>
<dbReference type="PANTHER" id="PTHR45934">
    <property type="entry name" value="FAD/NAD(P)-BINDING OXIDOREDUCTASE FAMILY PROTEIN"/>
    <property type="match status" value="1"/>
</dbReference>
<feature type="domain" description="FAD-binding" evidence="5">
    <location>
        <begin position="4"/>
        <end position="319"/>
    </location>
</feature>